<gene>
    <name evidence="1" type="ORF">ENF32_03420</name>
</gene>
<dbReference type="Proteomes" id="UP000885690">
    <property type="component" value="Unassembled WGS sequence"/>
</dbReference>
<dbReference type="Pfam" id="PF11225">
    <property type="entry name" value="DUF3024"/>
    <property type="match status" value="1"/>
</dbReference>
<name>A0A7C0U6M2_9BACT</name>
<comment type="caution">
    <text evidence="1">The sequence shown here is derived from an EMBL/GenBank/DDBJ whole genome shotgun (WGS) entry which is preliminary data.</text>
</comment>
<evidence type="ECO:0000313" key="1">
    <source>
        <dbReference type="EMBL" id="HDD53101.1"/>
    </source>
</evidence>
<proteinExistence type="predicted"/>
<organism evidence="1">
    <name type="scientific">Thermosulfidibacter takaii</name>
    <dbReference type="NCBI Taxonomy" id="412593"/>
    <lineage>
        <taxon>Bacteria</taxon>
        <taxon>Pseudomonadati</taxon>
        <taxon>Thermosulfidibacterota</taxon>
        <taxon>Thermosulfidibacteria</taxon>
        <taxon>Thermosulfidibacterales</taxon>
        <taxon>Thermosulfidibacteraceae</taxon>
    </lineage>
</organism>
<accession>A0A7C0U6M2</accession>
<reference evidence="1" key="1">
    <citation type="journal article" date="2020" name="mSystems">
        <title>Genome- and Community-Level Interaction Insights into Carbon Utilization and Element Cycling Functions of Hydrothermarchaeota in Hydrothermal Sediment.</title>
        <authorList>
            <person name="Zhou Z."/>
            <person name="Liu Y."/>
            <person name="Xu W."/>
            <person name="Pan J."/>
            <person name="Luo Z.H."/>
            <person name="Li M."/>
        </authorList>
    </citation>
    <scope>NUCLEOTIDE SEQUENCE [LARGE SCALE GENOMIC DNA]</scope>
    <source>
        <strain evidence="1">HyVt-115</strain>
    </source>
</reference>
<protein>
    <submittedName>
        <fullName evidence="1">DUF3024 domain-containing protein</fullName>
    </submittedName>
</protein>
<sequence length="133" mass="15773">MRYSEIKINTCPLSSGGWARERFGGLMSLSEFELKRCEYALAAFLEKRRPPTHLRKEVDLRYRIEGQSVEIFEVRHGWRNPENTMELPISKAIYVKSRGIWKVYYKRGDLKWHLYGSCFTIPVKMRWPGLSRS</sequence>
<dbReference type="InterPro" id="IPR021388">
    <property type="entry name" value="DUF3024"/>
</dbReference>
<dbReference type="AlphaFoldDB" id="A0A7C0U6M2"/>
<dbReference type="EMBL" id="DQWS01000129">
    <property type="protein sequence ID" value="HDD53101.1"/>
    <property type="molecule type" value="Genomic_DNA"/>
</dbReference>